<name>A0A8H3FSE9_9LECA</name>
<reference evidence="1" key="1">
    <citation type="submission" date="2021-03" db="EMBL/GenBank/DDBJ databases">
        <authorList>
            <person name="Tagirdzhanova G."/>
        </authorList>
    </citation>
    <scope>NUCLEOTIDE SEQUENCE</scope>
</reference>
<protein>
    <submittedName>
        <fullName evidence="1">Uncharacterized protein</fullName>
    </submittedName>
</protein>
<keyword evidence="2" id="KW-1185">Reference proteome</keyword>
<dbReference type="EMBL" id="CAJPDT010000052">
    <property type="protein sequence ID" value="CAF9929145.1"/>
    <property type="molecule type" value="Genomic_DNA"/>
</dbReference>
<gene>
    <name evidence="1" type="ORF">IMSHALPRED_007825</name>
</gene>
<accession>A0A8H3FSE9</accession>
<evidence type="ECO:0000313" key="2">
    <source>
        <dbReference type="Proteomes" id="UP000664534"/>
    </source>
</evidence>
<evidence type="ECO:0000313" key="1">
    <source>
        <dbReference type="EMBL" id="CAF9929145.1"/>
    </source>
</evidence>
<comment type="caution">
    <text evidence="1">The sequence shown here is derived from an EMBL/GenBank/DDBJ whole genome shotgun (WGS) entry which is preliminary data.</text>
</comment>
<dbReference type="AlphaFoldDB" id="A0A8H3FSE9"/>
<proteinExistence type="predicted"/>
<dbReference type="Proteomes" id="UP000664534">
    <property type="component" value="Unassembled WGS sequence"/>
</dbReference>
<organism evidence="1 2">
    <name type="scientific">Imshaugia aleurites</name>
    <dbReference type="NCBI Taxonomy" id="172621"/>
    <lineage>
        <taxon>Eukaryota</taxon>
        <taxon>Fungi</taxon>
        <taxon>Dikarya</taxon>
        <taxon>Ascomycota</taxon>
        <taxon>Pezizomycotina</taxon>
        <taxon>Lecanoromycetes</taxon>
        <taxon>OSLEUM clade</taxon>
        <taxon>Lecanoromycetidae</taxon>
        <taxon>Lecanorales</taxon>
        <taxon>Lecanorineae</taxon>
        <taxon>Parmeliaceae</taxon>
        <taxon>Imshaugia</taxon>
    </lineage>
</organism>
<sequence length="147" mass="16058">MIRICPLFLSYIARQRYWDIDQLDSSIAVNIPAQAARILASQSATSVDLYAFLELKILHELAHTWAGGGAKDYRGTPSGMGESGFIAATSVGSLAWKNAETIAYMGLLSKLVQLGFTVDHWGELHQIPAEAPGKRSFINSSRFGIDE</sequence>
<dbReference type="OrthoDB" id="5357372at2759"/>